<dbReference type="InterPro" id="IPR036374">
    <property type="entry name" value="OxRdtase_Mopterin-bd_sf"/>
</dbReference>
<keyword evidence="1" id="KW-0812">Transmembrane</keyword>
<keyword evidence="1" id="KW-0472">Membrane</keyword>
<dbReference type="AlphaFoldDB" id="A0A7L5ALZ5"/>
<sequence>MTERRRTLWAALVGGVTAITTLATAEVVSLFLGGIGNPILAVGSAIVDLVPPAFKTLVIDLFDTADKLVLFISLGLVVLVFAVVAGIVQSRRGRWGEAVIGLVAVIAIAAAVTRAGATPLHAIPTLAGAALGILTLRALTARLELWRGAPPAAVDPSGSRPADARATLPSSVRPGVERRRFLRLAITIGVVSAVVGAGARIATAAATAVGDLRAAIRLPRAAAPAPAIPADATLDVEGISPFVTSNDAFYRIDTALQVPSVDPREWTLRITGMVENDVTIDFDELLALPMQESLITLACVSNQVGGGLIGNAMWLGYPIRELLARARPMPGADMVLSTSIDGFTASTPLEVLLDESRDALLAVGMNGEPLPLQHGFPVRMVVPGLYGYVSATKWVVSLEVTRFSDRVAYWTPRGWSERGPIKLSSRIDTPTARASLRAGTVVVAGMAWAQHIGIERVEVRIDGGEWRDAQLARTVSVDTWVQWAYEWDADAGDHVIEVRATDSNGLVQTEEKAPVAPDGATGLDSLTVNVS</sequence>
<dbReference type="Gene3D" id="2.60.40.650">
    <property type="match status" value="1"/>
</dbReference>
<dbReference type="GO" id="GO:0043546">
    <property type="term" value="F:molybdopterin cofactor binding"/>
    <property type="evidence" value="ECO:0007669"/>
    <property type="project" value="TreeGrafter"/>
</dbReference>
<proteinExistence type="predicted"/>
<evidence type="ECO:0000313" key="4">
    <source>
        <dbReference type="Proteomes" id="UP000464507"/>
    </source>
</evidence>
<dbReference type="OrthoDB" id="9795587at2"/>
<keyword evidence="1" id="KW-1133">Transmembrane helix</keyword>
<dbReference type="Proteomes" id="UP000464507">
    <property type="component" value="Chromosome"/>
</dbReference>
<feature type="transmembrane region" description="Helical" evidence="1">
    <location>
        <begin position="119"/>
        <end position="139"/>
    </location>
</feature>
<reference evidence="3 4" key="1">
    <citation type="submission" date="2016-09" db="EMBL/GenBank/DDBJ databases">
        <title>Complete genome sequence of microbes from the polar regions.</title>
        <authorList>
            <person name="Liao L."/>
            <person name="Chen B."/>
        </authorList>
    </citation>
    <scope>NUCLEOTIDE SEQUENCE [LARGE SCALE GENOMIC DNA]</scope>
    <source>
        <strain evidence="3 4">ZS314</strain>
    </source>
</reference>
<feature type="domain" description="Oxidoreductase molybdopterin-binding" evidence="2">
    <location>
        <begin position="256"/>
        <end position="404"/>
    </location>
</feature>
<accession>A0A7L5ALZ5</accession>
<dbReference type="KEGG" id="mant:BHD05_06200"/>
<evidence type="ECO:0000256" key="1">
    <source>
        <dbReference type="SAM" id="Phobius"/>
    </source>
</evidence>
<dbReference type="SUPFAM" id="SSF56524">
    <property type="entry name" value="Oxidoreductase molybdopterin-binding domain"/>
    <property type="match status" value="1"/>
</dbReference>
<evidence type="ECO:0000259" key="2">
    <source>
        <dbReference type="Pfam" id="PF00174"/>
    </source>
</evidence>
<dbReference type="EMBL" id="CP017146">
    <property type="protein sequence ID" value="QHO69299.1"/>
    <property type="molecule type" value="Genomic_DNA"/>
</dbReference>
<organism evidence="3 4">
    <name type="scientific">Marisediminicola antarctica</name>
    <dbReference type="NCBI Taxonomy" id="674079"/>
    <lineage>
        <taxon>Bacteria</taxon>
        <taxon>Bacillati</taxon>
        <taxon>Actinomycetota</taxon>
        <taxon>Actinomycetes</taxon>
        <taxon>Micrococcales</taxon>
        <taxon>Microbacteriaceae</taxon>
        <taxon>Marisediminicola</taxon>
    </lineage>
</organism>
<dbReference type="Pfam" id="PF00174">
    <property type="entry name" value="Oxidored_molyb"/>
    <property type="match status" value="1"/>
</dbReference>
<feature type="transmembrane region" description="Helical" evidence="1">
    <location>
        <begin position="181"/>
        <end position="202"/>
    </location>
</feature>
<evidence type="ECO:0000313" key="3">
    <source>
        <dbReference type="EMBL" id="QHO69299.1"/>
    </source>
</evidence>
<dbReference type="PANTHER" id="PTHR19372">
    <property type="entry name" value="SULFITE REDUCTASE"/>
    <property type="match status" value="1"/>
</dbReference>
<dbReference type="GO" id="GO:0006790">
    <property type="term" value="P:sulfur compound metabolic process"/>
    <property type="evidence" value="ECO:0007669"/>
    <property type="project" value="TreeGrafter"/>
</dbReference>
<dbReference type="Gene3D" id="3.90.420.10">
    <property type="entry name" value="Oxidoreductase, molybdopterin-binding domain"/>
    <property type="match status" value="1"/>
</dbReference>
<dbReference type="InterPro" id="IPR014756">
    <property type="entry name" value="Ig_E-set"/>
</dbReference>
<dbReference type="SUPFAM" id="SSF81296">
    <property type="entry name" value="E set domains"/>
    <property type="match status" value="1"/>
</dbReference>
<gene>
    <name evidence="3" type="ORF">BHD05_06200</name>
</gene>
<dbReference type="Pfam" id="PF17957">
    <property type="entry name" value="Big_7"/>
    <property type="match status" value="1"/>
</dbReference>
<feature type="transmembrane region" description="Helical" evidence="1">
    <location>
        <begin position="68"/>
        <end position="88"/>
    </location>
</feature>
<protein>
    <submittedName>
        <fullName evidence="3">Oxidoreductase</fullName>
    </submittedName>
</protein>
<dbReference type="GO" id="GO:0020037">
    <property type="term" value="F:heme binding"/>
    <property type="evidence" value="ECO:0007669"/>
    <property type="project" value="TreeGrafter"/>
</dbReference>
<dbReference type="GO" id="GO:0008482">
    <property type="term" value="F:sulfite oxidase activity"/>
    <property type="evidence" value="ECO:0007669"/>
    <property type="project" value="TreeGrafter"/>
</dbReference>
<name>A0A7L5ALZ5_9MICO</name>
<dbReference type="PANTHER" id="PTHR19372:SF7">
    <property type="entry name" value="SULFITE OXIDASE, MITOCHONDRIAL"/>
    <property type="match status" value="1"/>
</dbReference>
<dbReference type="InterPro" id="IPR000572">
    <property type="entry name" value="OxRdtase_Mopterin-bd_dom"/>
</dbReference>
<feature type="transmembrane region" description="Helical" evidence="1">
    <location>
        <begin position="95"/>
        <end position="113"/>
    </location>
</feature>
<keyword evidence="4" id="KW-1185">Reference proteome</keyword>